<dbReference type="PIRSF" id="PIRSF004557">
    <property type="entry name" value="SecY"/>
    <property type="match status" value="1"/>
</dbReference>
<dbReference type="InterPro" id="IPR023201">
    <property type="entry name" value="SecY_dom_sf"/>
</dbReference>
<evidence type="ECO:0000256" key="10">
    <source>
        <dbReference type="RuleBase" id="RU000537"/>
    </source>
</evidence>
<keyword evidence="4 9" id="KW-0812">Transmembrane</keyword>
<evidence type="ECO:0000256" key="9">
    <source>
        <dbReference type="HAMAP-Rule" id="MF_01465"/>
    </source>
</evidence>
<evidence type="ECO:0000256" key="11">
    <source>
        <dbReference type="RuleBase" id="RU003484"/>
    </source>
</evidence>
<evidence type="ECO:0000256" key="1">
    <source>
        <dbReference type="ARBA" id="ARBA00004141"/>
    </source>
</evidence>
<feature type="transmembrane region" description="Helical" evidence="9">
    <location>
        <begin position="386"/>
        <end position="410"/>
    </location>
</feature>
<keyword evidence="7 9" id="KW-0811">Translocation</keyword>
<comment type="subcellular location">
    <subcellularLocation>
        <location evidence="9">Cell membrane</location>
        <topology evidence="9">Multi-pass membrane protein</topology>
    </subcellularLocation>
    <subcellularLocation>
        <location evidence="1 11">Membrane</location>
        <topology evidence="1 11">Multi-pass membrane protein</topology>
    </subcellularLocation>
</comment>
<evidence type="ECO:0000256" key="7">
    <source>
        <dbReference type="ARBA" id="ARBA00023010"/>
    </source>
</evidence>
<evidence type="ECO:0000256" key="8">
    <source>
        <dbReference type="ARBA" id="ARBA00023136"/>
    </source>
</evidence>
<protein>
    <recommendedName>
        <fullName evidence="9 10">Protein translocase subunit SecY</fullName>
    </recommendedName>
</protein>
<feature type="transmembrane region" description="Helical" evidence="9">
    <location>
        <begin position="231"/>
        <end position="251"/>
    </location>
</feature>
<name>A0ABT7PS03_9BACT</name>
<dbReference type="InterPro" id="IPR002208">
    <property type="entry name" value="SecY/SEC61-alpha"/>
</dbReference>
<dbReference type="HAMAP" id="MF_01465">
    <property type="entry name" value="SecY"/>
    <property type="match status" value="1"/>
</dbReference>
<comment type="function">
    <text evidence="9 10">The central subunit of the protein translocation channel SecYEG. Consists of two halves formed by TMs 1-5 and 6-10. These two domains form a lateral gate at the front which open onto the bilayer between TMs 2 and 7, and are clamped together by SecE at the back. The channel is closed by both a pore ring composed of hydrophobic SecY resides and a short helix (helix 2A) on the extracellular side of the membrane which forms a plug. The plug probably moves laterally to allow the channel to open. The ring and the pore may move independently.</text>
</comment>
<dbReference type="Gene3D" id="1.10.3370.10">
    <property type="entry name" value="SecY subunit domain"/>
    <property type="match status" value="1"/>
</dbReference>
<feature type="transmembrane region" description="Helical" evidence="9">
    <location>
        <begin position="283"/>
        <end position="309"/>
    </location>
</feature>
<keyword evidence="8 9" id="KW-0472">Membrane</keyword>
<evidence type="ECO:0000256" key="12">
    <source>
        <dbReference type="RuleBase" id="RU004349"/>
    </source>
</evidence>
<dbReference type="PROSITE" id="PS00755">
    <property type="entry name" value="SECY_1"/>
    <property type="match status" value="1"/>
</dbReference>
<feature type="transmembrane region" description="Helical" evidence="9">
    <location>
        <begin position="157"/>
        <end position="178"/>
    </location>
</feature>
<feature type="transmembrane region" description="Helical" evidence="9">
    <location>
        <begin position="76"/>
        <end position="96"/>
    </location>
</feature>
<organism evidence="13 14">
    <name type="scientific">Roseiconus lacunae</name>
    <dbReference type="NCBI Taxonomy" id="2605694"/>
    <lineage>
        <taxon>Bacteria</taxon>
        <taxon>Pseudomonadati</taxon>
        <taxon>Planctomycetota</taxon>
        <taxon>Planctomycetia</taxon>
        <taxon>Pirellulales</taxon>
        <taxon>Pirellulaceae</taxon>
        <taxon>Roseiconus</taxon>
    </lineage>
</organism>
<evidence type="ECO:0000313" key="13">
    <source>
        <dbReference type="EMBL" id="MDM4019275.1"/>
    </source>
</evidence>
<sequence>MLEKLRIIFTIPELRKKIFLTLGLLAIYRIGFHIPLPMVDNTPTDSAGGGAADFLQRVSLFAASDLRQLTIFGLGIMPYISASIILQLLGTTVPALAELKKEGQAGQKKINEYTRYLTVGICLVQSWIYLSVMLTASGPGGGNINPNFLNSTGTALYFPWQVTAVAVMTCGSIFLMWLGEQIDEHGIGNGISLLIMAGILAQMPKALYELVRNMETQLTGLARGQVGIETLILLFVLFIGVVIGVVFITLGQRKIPTQSAKFTRGRKVYGGSRQFLPLRINQAGVMPIIFASSLLMIPGVAIGAAAGLFEPGSFLFDALNLIGLTLNDPASFVYSLLYVALIFFFCYFWTAITFNPKEISDNLKESGTFIPGYRPGKRTTDYLEKVMLRITYVGAAFLSIVAIVPTVVYGSLGVPYAVAGFYGGTGLLIAVSVAFDLVQKIDAHLVMRNYRGLLEGAGGGVTPVV</sequence>
<feature type="transmembrane region" description="Helical" evidence="9">
    <location>
        <begin position="190"/>
        <end position="211"/>
    </location>
</feature>
<gene>
    <name evidence="9 13" type="primary">secY</name>
    <name evidence="13" type="ORF">QTN89_27715</name>
</gene>
<feature type="transmembrane region" description="Helical" evidence="9">
    <location>
        <begin position="18"/>
        <end position="36"/>
    </location>
</feature>
<feature type="transmembrane region" description="Helical" evidence="9">
    <location>
        <begin position="116"/>
        <end position="137"/>
    </location>
</feature>
<feature type="transmembrane region" description="Helical" evidence="9">
    <location>
        <begin position="329"/>
        <end position="350"/>
    </location>
</feature>
<feature type="transmembrane region" description="Helical" evidence="9">
    <location>
        <begin position="416"/>
        <end position="438"/>
    </location>
</feature>
<evidence type="ECO:0000313" key="14">
    <source>
        <dbReference type="Proteomes" id="UP001239462"/>
    </source>
</evidence>
<evidence type="ECO:0000256" key="4">
    <source>
        <dbReference type="ARBA" id="ARBA00022692"/>
    </source>
</evidence>
<dbReference type="PROSITE" id="PS00756">
    <property type="entry name" value="SECY_2"/>
    <property type="match status" value="1"/>
</dbReference>
<evidence type="ECO:0000256" key="3">
    <source>
        <dbReference type="ARBA" id="ARBA00022448"/>
    </source>
</evidence>
<keyword evidence="9" id="KW-1003">Cell membrane</keyword>
<dbReference type="Pfam" id="PF00344">
    <property type="entry name" value="SecY"/>
    <property type="match status" value="1"/>
</dbReference>
<keyword evidence="5 9" id="KW-0653">Protein transport</keyword>
<dbReference type="Proteomes" id="UP001239462">
    <property type="component" value="Unassembled WGS sequence"/>
</dbReference>
<evidence type="ECO:0000256" key="6">
    <source>
        <dbReference type="ARBA" id="ARBA00022989"/>
    </source>
</evidence>
<dbReference type="InterPro" id="IPR026593">
    <property type="entry name" value="SecY"/>
</dbReference>
<comment type="caution">
    <text evidence="13">The sequence shown here is derived from an EMBL/GenBank/DDBJ whole genome shotgun (WGS) entry which is preliminary data.</text>
</comment>
<keyword evidence="6 9" id="KW-1133">Transmembrane helix</keyword>
<dbReference type="SUPFAM" id="SSF103491">
    <property type="entry name" value="Preprotein translocase SecY subunit"/>
    <property type="match status" value="1"/>
</dbReference>
<dbReference type="RefSeq" id="WP_149498171.1">
    <property type="nucleotide sequence ID" value="NZ_CP141221.1"/>
</dbReference>
<keyword evidence="3 9" id="KW-0813">Transport</keyword>
<comment type="subunit">
    <text evidence="9">Component of the Sec protein translocase complex. Heterotrimer consisting of SecY, SecE and SecG subunits. The heterotrimers can form oligomers, although 1 heterotrimer is thought to be able to translocate proteins. Interacts with the ribosome. Interacts with SecDF, and other proteins may be involved. Interacts with SecA.</text>
</comment>
<accession>A0ABT7PS03</accession>
<dbReference type="PANTHER" id="PTHR10906">
    <property type="entry name" value="SECY/SEC61-ALPHA FAMILY MEMBER"/>
    <property type="match status" value="1"/>
</dbReference>
<evidence type="ECO:0000256" key="2">
    <source>
        <dbReference type="ARBA" id="ARBA00005751"/>
    </source>
</evidence>
<dbReference type="PRINTS" id="PR00303">
    <property type="entry name" value="SECYTRNLCASE"/>
</dbReference>
<reference evidence="13 14" key="1">
    <citation type="submission" date="2023-06" db="EMBL/GenBank/DDBJ databases">
        <title>Roseiconus lacunae JC819 isolated from Gulf of Mannar region, Tamil Nadu.</title>
        <authorList>
            <person name="Pk S."/>
            <person name="Ch S."/>
            <person name="Ch V.R."/>
        </authorList>
    </citation>
    <scope>NUCLEOTIDE SEQUENCE [LARGE SCALE GENOMIC DNA]</scope>
    <source>
        <strain evidence="13 14">JC819</strain>
    </source>
</reference>
<proteinExistence type="inferred from homology"/>
<evidence type="ECO:0000256" key="5">
    <source>
        <dbReference type="ARBA" id="ARBA00022927"/>
    </source>
</evidence>
<keyword evidence="14" id="KW-1185">Reference proteome</keyword>
<comment type="similarity">
    <text evidence="2 9 12">Belongs to the SecY/SEC61-alpha family.</text>
</comment>
<dbReference type="NCBIfam" id="TIGR00967">
    <property type="entry name" value="3a0501s007"/>
    <property type="match status" value="1"/>
</dbReference>
<dbReference type="InterPro" id="IPR030659">
    <property type="entry name" value="SecY_CS"/>
</dbReference>
<dbReference type="EMBL" id="JASZZN010000035">
    <property type="protein sequence ID" value="MDM4019275.1"/>
    <property type="molecule type" value="Genomic_DNA"/>
</dbReference>